<keyword evidence="1" id="KW-0472">Membrane</keyword>
<dbReference type="RefSeq" id="WP_296362724.1">
    <property type="nucleotide sequence ID" value="NZ_BAAAHY010000005.1"/>
</dbReference>
<comment type="caution">
    <text evidence="2">The sequence shown here is derived from an EMBL/GenBank/DDBJ whole genome shotgun (WGS) entry which is preliminary data.</text>
</comment>
<name>A0ABU1JB02_9MICC</name>
<dbReference type="EMBL" id="JAVDQF010000001">
    <property type="protein sequence ID" value="MDR6269600.1"/>
    <property type="molecule type" value="Genomic_DNA"/>
</dbReference>
<organism evidence="2 3">
    <name type="scientific">Arthrobacter russicus</name>
    <dbReference type="NCBI Taxonomy" id="172040"/>
    <lineage>
        <taxon>Bacteria</taxon>
        <taxon>Bacillati</taxon>
        <taxon>Actinomycetota</taxon>
        <taxon>Actinomycetes</taxon>
        <taxon>Micrococcales</taxon>
        <taxon>Micrococcaceae</taxon>
        <taxon>Arthrobacter</taxon>
    </lineage>
</organism>
<evidence type="ECO:0008006" key="4">
    <source>
        <dbReference type="Google" id="ProtNLM"/>
    </source>
</evidence>
<accession>A0ABU1JB02</accession>
<evidence type="ECO:0000313" key="3">
    <source>
        <dbReference type="Proteomes" id="UP001185069"/>
    </source>
</evidence>
<reference evidence="2 3" key="1">
    <citation type="submission" date="2023-07" db="EMBL/GenBank/DDBJ databases">
        <title>Sequencing the genomes of 1000 actinobacteria strains.</title>
        <authorList>
            <person name="Klenk H.-P."/>
        </authorList>
    </citation>
    <scope>NUCLEOTIDE SEQUENCE [LARGE SCALE GENOMIC DNA]</scope>
    <source>
        <strain evidence="2 3">DSM 14555</strain>
    </source>
</reference>
<keyword evidence="1" id="KW-1133">Transmembrane helix</keyword>
<sequence length="50" mass="5476">MEYVAVIVPSLGVGLVFFFAMKAIFNADRAEREALARAEKEADDRNSGIS</sequence>
<dbReference type="Proteomes" id="UP001185069">
    <property type="component" value="Unassembled WGS sequence"/>
</dbReference>
<feature type="transmembrane region" description="Helical" evidence="1">
    <location>
        <begin position="6"/>
        <end position="25"/>
    </location>
</feature>
<protein>
    <recommendedName>
        <fullName evidence="4">Lysyl-tRNA synthetase</fullName>
    </recommendedName>
</protein>
<proteinExistence type="predicted"/>
<keyword evidence="3" id="KW-1185">Reference proteome</keyword>
<keyword evidence="1" id="KW-0812">Transmembrane</keyword>
<gene>
    <name evidence="2" type="ORF">JOE69_001838</name>
</gene>
<evidence type="ECO:0000256" key="1">
    <source>
        <dbReference type="SAM" id="Phobius"/>
    </source>
</evidence>
<evidence type="ECO:0000313" key="2">
    <source>
        <dbReference type="EMBL" id="MDR6269600.1"/>
    </source>
</evidence>